<dbReference type="Proteomes" id="UP000712600">
    <property type="component" value="Unassembled WGS sequence"/>
</dbReference>
<protein>
    <submittedName>
        <fullName evidence="2">Uncharacterized protein</fullName>
    </submittedName>
</protein>
<organism evidence="2 3">
    <name type="scientific">Brassica cretica</name>
    <name type="common">Mustard</name>
    <dbReference type="NCBI Taxonomy" id="69181"/>
    <lineage>
        <taxon>Eukaryota</taxon>
        <taxon>Viridiplantae</taxon>
        <taxon>Streptophyta</taxon>
        <taxon>Embryophyta</taxon>
        <taxon>Tracheophyta</taxon>
        <taxon>Spermatophyta</taxon>
        <taxon>Magnoliopsida</taxon>
        <taxon>eudicotyledons</taxon>
        <taxon>Gunneridae</taxon>
        <taxon>Pentapetalae</taxon>
        <taxon>rosids</taxon>
        <taxon>malvids</taxon>
        <taxon>Brassicales</taxon>
        <taxon>Brassicaceae</taxon>
        <taxon>Brassiceae</taxon>
        <taxon>Brassica</taxon>
    </lineage>
</organism>
<comment type="caution">
    <text evidence="2">The sequence shown here is derived from an EMBL/GenBank/DDBJ whole genome shotgun (WGS) entry which is preliminary data.</text>
</comment>
<evidence type="ECO:0000313" key="3">
    <source>
        <dbReference type="Proteomes" id="UP000712600"/>
    </source>
</evidence>
<dbReference type="InterPro" id="IPR032675">
    <property type="entry name" value="LRR_dom_sf"/>
</dbReference>
<accession>A0A8S9P3E1</accession>
<proteinExistence type="predicted"/>
<name>A0A8S9P3E1_BRACR</name>
<reference evidence="2" key="1">
    <citation type="submission" date="2019-12" db="EMBL/GenBank/DDBJ databases">
        <title>Genome sequencing and annotation of Brassica cretica.</title>
        <authorList>
            <person name="Studholme D.J."/>
            <person name="Sarris P."/>
        </authorList>
    </citation>
    <scope>NUCLEOTIDE SEQUENCE</scope>
    <source>
        <strain evidence="2">PFS-109/04</strain>
        <tissue evidence="2">Leaf</tissue>
    </source>
</reference>
<dbReference type="AlphaFoldDB" id="A0A8S9P3E1"/>
<feature type="compositionally biased region" description="Polar residues" evidence="1">
    <location>
        <begin position="55"/>
        <end position="68"/>
    </location>
</feature>
<dbReference type="EMBL" id="QGKX02001521">
    <property type="protein sequence ID" value="KAF3510536.1"/>
    <property type="molecule type" value="Genomic_DNA"/>
</dbReference>
<evidence type="ECO:0000313" key="2">
    <source>
        <dbReference type="EMBL" id="KAF3510536.1"/>
    </source>
</evidence>
<dbReference type="Gene3D" id="3.80.10.10">
    <property type="entry name" value="Ribonuclease Inhibitor"/>
    <property type="match status" value="1"/>
</dbReference>
<evidence type="ECO:0000256" key="1">
    <source>
        <dbReference type="SAM" id="MobiDB-lite"/>
    </source>
</evidence>
<gene>
    <name evidence="2" type="ORF">F2Q69_00001438</name>
</gene>
<feature type="region of interest" description="Disordered" evidence="1">
    <location>
        <begin position="44"/>
        <end position="68"/>
    </location>
</feature>
<sequence length="328" mass="37069">MGYETQEAVSSSYEDAMDLQYKGHIPLSLANVTELQSLDLSEKPTLGDYSKRTQDLQGTQITRQPESSFEGNAGLCGFPLKKSCFVINVPPTQQPKEEEDERGGGRGTSFELEGSRYRVWTRTVAIAQVIAFYKPKCFVNIVAHPNCPINTSFSRRQPLAFTVSFDLCISEPPLEFLYGALRRPFVKNIWNQARLISSHSFSKKALTRSPVTNGNSTPKKFFKRPFHHPSLAKRIIARRHGSVKPKEATWVLDKSFDSPRVSLGSTSSVMKFVVASALKFKKGRLLPLKREERSEDIENFVWLGYVKKVLDMSTNRAITTVVLSQHYR</sequence>